<dbReference type="InterPro" id="IPR036397">
    <property type="entry name" value="RNaseH_sf"/>
</dbReference>
<evidence type="ECO:0008006" key="3">
    <source>
        <dbReference type="Google" id="ProtNLM"/>
    </source>
</evidence>
<dbReference type="PANTHER" id="PTHR47326:SF1">
    <property type="entry name" value="HTH PSQ-TYPE DOMAIN-CONTAINING PROTEIN"/>
    <property type="match status" value="1"/>
</dbReference>
<keyword evidence="2" id="KW-1185">Reference proteome</keyword>
<comment type="caution">
    <text evidence="1">The sequence shown here is derived from an EMBL/GenBank/DDBJ whole genome shotgun (WGS) entry which is preliminary data.</text>
</comment>
<dbReference type="EMBL" id="BGPR01000504">
    <property type="protein sequence ID" value="GBM23804.1"/>
    <property type="molecule type" value="Genomic_DNA"/>
</dbReference>
<gene>
    <name evidence="1" type="ORF">AVEN_91142_1</name>
</gene>
<protein>
    <recommendedName>
        <fullName evidence="3">Transposable element Tc3 transposase</fullName>
    </recommendedName>
</protein>
<dbReference type="Proteomes" id="UP000499080">
    <property type="component" value="Unassembled WGS sequence"/>
</dbReference>
<proteinExistence type="predicted"/>
<dbReference type="Gene3D" id="3.30.420.10">
    <property type="entry name" value="Ribonuclease H-like superfamily/Ribonuclease H"/>
    <property type="match status" value="1"/>
</dbReference>
<name>A0A4Y2E7G6_ARAVE</name>
<dbReference type="OrthoDB" id="10024802at2759"/>
<dbReference type="GO" id="GO:0003676">
    <property type="term" value="F:nucleic acid binding"/>
    <property type="evidence" value="ECO:0007669"/>
    <property type="project" value="InterPro"/>
</dbReference>
<reference evidence="1 2" key="1">
    <citation type="journal article" date="2019" name="Sci. Rep.">
        <title>Orb-weaving spider Araneus ventricosus genome elucidates the spidroin gene catalogue.</title>
        <authorList>
            <person name="Kono N."/>
            <person name="Nakamura H."/>
            <person name="Ohtoshi R."/>
            <person name="Moran D.A.P."/>
            <person name="Shinohara A."/>
            <person name="Yoshida Y."/>
            <person name="Fujiwara M."/>
            <person name="Mori M."/>
            <person name="Tomita M."/>
            <person name="Arakawa K."/>
        </authorList>
    </citation>
    <scope>NUCLEOTIDE SEQUENCE [LARGE SCALE GENOMIC DNA]</scope>
</reference>
<evidence type="ECO:0000313" key="2">
    <source>
        <dbReference type="Proteomes" id="UP000499080"/>
    </source>
</evidence>
<dbReference type="PANTHER" id="PTHR47326">
    <property type="entry name" value="TRANSPOSABLE ELEMENT TC3 TRANSPOSASE-LIKE PROTEIN"/>
    <property type="match status" value="1"/>
</dbReference>
<accession>A0A4Y2E7G6</accession>
<sequence>MWFQHDGVPAHFSTNVRNYLNATFGARWIGRGGPVPWPPRSPDLSSLDYLLWGHLKSPQMRTSEEQWRRIGNVPLRCINSAAVEDSHRKCQNGYRAVEGKSLVSRKQIICNSSKNHSVRISKLSVSK</sequence>
<dbReference type="AlphaFoldDB" id="A0A4Y2E7G6"/>
<evidence type="ECO:0000313" key="1">
    <source>
        <dbReference type="EMBL" id="GBM23804.1"/>
    </source>
</evidence>
<organism evidence="1 2">
    <name type="scientific">Araneus ventricosus</name>
    <name type="common">Orbweaver spider</name>
    <name type="synonym">Epeira ventricosa</name>
    <dbReference type="NCBI Taxonomy" id="182803"/>
    <lineage>
        <taxon>Eukaryota</taxon>
        <taxon>Metazoa</taxon>
        <taxon>Ecdysozoa</taxon>
        <taxon>Arthropoda</taxon>
        <taxon>Chelicerata</taxon>
        <taxon>Arachnida</taxon>
        <taxon>Araneae</taxon>
        <taxon>Araneomorphae</taxon>
        <taxon>Entelegynae</taxon>
        <taxon>Araneoidea</taxon>
        <taxon>Araneidae</taxon>
        <taxon>Araneus</taxon>
    </lineage>
</organism>